<accession>A0ABR7TB62</accession>
<dbReference type="RefSeq" id="WP_034537459.1">
    <property type="nucleotide sequence ID" value="NZ_WNJQ01000001.1"/>
</dbReference>
<name>A0ABR7TB62_9LACT</name>
<protein>
    <submittedName>
        <fullName evidence="1">Endoflagellar protein</fullName>
    </submittedName>
</protein>
<organism evidence="1 2">
    <name type="scientific">Carnobacterium inhibens</name>
    <dbReference type="NCBI Taxonomy" id="147709"/>
    <lineage>
        <taxon>Bacteria</taxon>
        <taxon>Bacillati</taxon>
        <taxon>Bacillota</taxon>
        <taxon>Bacilli</taxon>
        <taxon>Lactobacillales</taxon>
        <taxon>Carnobacteriaceae</taxon>
        <taxon>Carnobacterium</taxon>
    </lineage>
</organism>
<comment type="caution">
    <text evidence="1">The sequence shown here is derived from an EMBL/GenBank/DDBJ whole genome shotgun (WGS) entry which is preliminary data.</text>
</comment>
<evidence type="ECO:0000313" key="1">
    <source>
        <dbReference type="EMBL" id="MBC9824481.1"/>
    </source>
</evidence>
<proteinExistence type="predicted"/>
<dbReference type="EMBL" id="WNJQ01000001">
    <property type="protein sequence ID" value="MBC9824481.1"/>
    <property type="molecule type" value="Genomic_DNA"/>
</dbReference>
<dbReference type="Proteomes" id="UP000638836">
    <property type="component" value="Unassembled WGS sequence"/>
</dbReference>
<dbReference type="Pfam" id="PF06289">
    <property type="entry name" value="FlbD"/>
    <property type="match status" value="1"/>
</dbReference>
<dbReference type="InterPro" id="IPR009384">
    <property type="entry name" value="SwrD-like"/>
</dbReference>
<gene>
    <name evidence="1" type="ORF">GLO26_01380</name>
</gene>
<dbReference type="PANTHER" id="PTHR39185:SF1">
    <property type="entry name" value="SWARMING MOTILITY PROTEIN SWRD"/>
    <property type="match status" value="1"/>
</dbReference>
<keyword evidence="2" id="KW-1185">Reference proteome</keyword>
<sequence>MIALTAVSGKEFYLNCELIYRVDRSFDTIITLTDGKTVRVTETEKEIVEKVIQYKRKIYNGFTEGEI</sequence>
<dbReference type="PANTHER" id="PTHR39185">
    <property type="entry name" value="SWARMING MOTILITY PROTEIN SWRD"/>
    <property type="match status" value="1"/>
</dbReference>
<reference evidence="1 2" key="1">
    <citation type="journal article" date="2020" name="Microorganisms">
        <title>New Insight into Antimicrobial Compounds from Food and Marine-Sourced Carnobacterium Species through Phenotype and Genome Analyses.</title>
        <authorList>
            <person name="Begrem S."/>
            <person name="Ivaniuk F."/>
            <person name="Gigout-Chevalier F."/>
            <person name="Kolypczuk L."/>
            <person name="Bonnetot S."/>
            <person name="Leroi F."/>
            <person name="Grovel O."/>
            <person name="Delbarre-Ladrat C."/>
            <person name="Passerini D."/>
        </authorList>
    </citation>
    <scope>NUCLEOTIDE SEQUENCE [LARGE SCALE GENOMIC DNA]</scope>
    <source>
        <strain evidence="1 2">MIP2551</strain>
    </source>
</reference>
<evidence type="ECO:0000313" key="2">
    <source>
        <dbReference type="Proteomes" id="UP000638836"/>
    </source>
</evidence>